<dbReference type="Pfam" id="PF01593">
    <property type="entry name" value="Amino_oxidase"/>
    <property type="match status" value="1"/>
</dbReference>
<keyword evidence="8" id="KW-0560">Oxidoreductase</keyword>
<comment type="function">
    <text evidence="2">Catalyzes the 6-electron oxidation of protoporphyrinogen-IX to form protoporphyrin-IX.</text>
</comment>
<organism evidence="14 15">
    <name type="scientific">Thermothelomyces thermophilus (strain ATCC 42464 / BCRC 31852 / DSM 1799)</name>
    <name type="common">Sporotrichum thermophile</name>
    <dbReference type="NCBI Taxonomy" id="573729"/>
    <lineage>
        <taxon>Eukaryota</taxon>
        <taxon>Fungi</taxon>
        <taxon>Dikarya</taxon>
        <taxon>Ascomycota</taxon>
        <taxon>Pezizomycotina</taxon>
        <taxon>Sordariomycetes</taxon>
        <taxon>Sordariomycetidae</taxon>
        <taxon>Sordariales</taxon>
        <taxon>Chaetomiaceae</taxon>
        <taxon>Thermothelomyces</taxon>
    </lineage>
</organism>
<evidence type="ECO:0000256" key="2">
    <source>
        <dbReference type="ARBA" id="ARBA00002600"/>
    </source>
</evidence>
<dbReference type="RefSeq" id="XP_003658682.1">
    <property type="nucleotide sequence ID" value="XM_003658634.1"/>
</dbReference>
<dbReference type="HOGENOM" id="CLU_009629_1_0_1"/>
<dbReference type="SUPFAM" id="SSF51905">
    <property type="entry name" value="FAD/NAD(P)-binding domain"/>
    <property type="match status" value="1"/>
</dbReference>
<dbReference type="InParanoid" id="G2Q2L8"/>
<reference evidence="14 15" key="1">
    <citation type="journal article" date="2011" name="Nat. Biotechnol.">
        <title>Comparative genomic analysis of the thermophilic biomass-degrading fungi Myceliophthora thermophila and Thielavia terrestris.</title>
        <authorList>
            <person name="Berka R.M."/>
            <person name="Grigoriev I.V."/>
            <person name="Otillar R."/>
            <person name="Salamov A."/>
            <person name="Grimwood J."/>
            <person name="Reid I."/>
            <person name="Ishmael N."/>
            <person name="John T."/>
            <person name="Darmond C."/>
            <person name="Moisan M.-C."/>
            <person name="Henrissat B."/>
            <person name="Coutinho P.M."/>
            <person name="Lombard V."/>
            <person name="Natvig D.O."/>
            <person name="Lindquist E."/>
            <person name="Schmutz J."/>
            <person name="Lucas S."/>
            <person name="Harris P."/>
            <person name="Powlowski J."/>
            <person name="Bellemare A."/>
            <person name="Taylor D."/>
            <person name="Butler G."/>
            <person name="de Vries R.P."/>
            <person name="Allijn I.E."/>
            <person name="van den Brink J."/>
            <person name="Ushinsky S."/>
            <person name="Storms R."/>
            <person name="Powell A.J."/>
            <person name="Paulsen I.T."/>
            <person name="Elbourne L.D.H."/>
            <person name="Baker S.E."/>
            <person name="Magnuson J."/>
            <person name="LaBoissiere S."/>
            <person name="Clutterbuck A.J."/>
            <person name="Martinez D."/>
            <person name="Wogulis M."/>
            <person name="de Leon A.L."/>
            <person name="Rey M.W."/>
            <person name="Tsang A."/>
        </authorList>
    </citation>
    <scope>NUCLEOTIDE SEQUENCE [LARGE SCALE GENOMIC DNA]</scope>
    <source>
        <strain evidence="15">ATCC 42464 / BCRC 31852 / DSM 1799</strain>
    </source>
</reference>
<comment type="cofactor">
    <cofactor evidence="1">
        <name>FAD</name>
        <dbReference type="ChEBI" id="CHEBI:57692"/>
    </cofactor>
</comment>
<keyword evidence="9" id="KW-0350">Heme biosynthesis</keyword>
<feature type="compositionally biased region" description="Pro residues" evidence="12">
    <location>
        <begin position="43"/>
        <end position="57"/>
    </location>
</feature>
<comment type="catalytic activity">
    <reaction evidence="11">
        <text>protoporphyrinogen IX + 3 O2 = protoporphyrin IX + 3 H2O2</text>
        <dbReference type="Rhea" id="RHEA:25576"/>
        <dbReference type="ChEBI" id="CHEBI:15379"/>
        <dbReference type="ChEBI" id="CHEBI:16240"/>
        <dbReference type="ChEBI" id="CHEBI:57306"/>
        <dbReference type="ChEBI" id="CHEBI:57307"/>
        <dbReference type="EC" id="1.3.3.4"/>
    </reaction>
</comment>
<dbReference type="STRING" id="573729.G2Q2L8"/>
<dbReference type="OMA" id="EHNQAVQ"/>
<dbReference type="AlphaFoldDB" id="G2Q2L8"/>
<dbReference type="VEuPathDB" id="FungiDB:MYCTH_2294760"/>
<dbReference type="PANTHER" id="PTHR42923">
    <property type="entry name" value="PROTOPORPHYRINOGEN OXIDASE"/>
    <property type="match status" value="1"/>
</dbReference>
<dbReference type="InterPro" id="IPR004572">
    <property type="entry name" value="Protoporphyrinogen_oxidase"/>
</dbReference>
<evidence type="ECO:0000256" key="6">
    <source>
        <dbReference type="ARBA" id="ARBA00022630"/>
    </source>
</evidence>
<dbReference type="GO" id="GO:0005743">
    <property type="term" value="C:mitochondrial inner membrane"/>
    <property type="evidence" value="ECO:0007669"/>
    <property type="project" value="TreeGrafter"/>
</dbReference>
<feature type="compositionally biased region" description="Low complexity" evidence="12">
    <location>
        <begin position="58"/>
        <end position="90"/>
    </location>
</feature>
<dbReference type="InterPro" id="IPR036188">
    <property type="entry name" value="FAD/NAD-bd_sf"/>
</dbReference>
<evidence type="ECO:0000256" key="12">
    <source>
        <dbReference type="SAM" id="MobiDB-lite"/>
    </source>
</evidence>
<keyword evidence="10" id="KW-0627">Porphyrin biosynthesis</keyword>
<keyword evidence="6" id="KW-0285">Flavoprotein</keyword>
<accession>G2Q2L8</accession>
<evidence type="ECO:0000256" key="5">
    <source>
        <dbReference type="ARBA" id="ARBA00012867"/>
    </source>
</evidence>
<evidence type="ECO:0000256" key="4">
    <source>
        <dbReference type="ARBA" id="ARBA00010551"/>
    </source>
</evidence>
<evidence type="ECO:0000256" key="3">
    <source>
        <dbReference type="ARBA" id="ARBA00005073"/>
    </source>
</evidence>
<name>G2Q2L8_THET4</name>
<evidence type="ECO:0000256" key="10">
    <source>
        <dbReference type="ARBA" id="ARBA00023244"/>
    </source>
</evidence>
<evidence type="ECO:0000256" key="11">
    <source>
        <dbReference type="ARBA" id="ARBA00047554"/>
    </source>
</evidence>
<dbReference type="OrthoDB" id="438553at2759"/>
<evidence type="ECO:0000256" key="9">
    <source>
        <dbReference type="ARBA" id="ARBA00023133"/>
    </source>
</evidence>
<feature type="region of interest" description="Disordered" evidence="12">
    <location>
        <begin position="1"/>
        <end position="22"/>
    </location>
</feature>
<evidence type="ECO:0000256" key="8">
    <source>
        <dbReference type="ARBA" id="ARBA00023002"/>
    </source>
</evidence>
<dbReference type="InterPro" id="IPR050464">
    <property type="entry name" value="Zeta_carotene_desat/Oxidored"/>
</dbReference>
<evidence type="ECO:0000256" key="7">
    <source>
        <dbReference type="ARBA" id="ARBA00022827"/>
    </source>
</evidence>
<evidence type="ECO:0000259" key="13">
    <source>
        <dbReference type="Pfam" id="PF01593"/>
    </source>
</evidence>
<dbReference type="EMBL" id="CP003002">
    <property type="protein sequence ID" value="AEO53437.1"/>
    <property type="molecule type" value="Genomic_DNA"/>
</dbReference>
<dbReference type="PANTHER" id="PTHR42923:SF3">
    <property type="entry name" value="PROTOPORPHYRINOGEN OXIDASE"/>
    <property type="match status" value="1"/>
</dbReference>
<proteinExistence type="inferred from homology"/>
<dbReference type="Gene3D" id="3.50.50.60">
    <property type="entry name" value="FAD/NAD(P)-binding domain"/>
    <property type="match status" value="1"/>
</dbReference>
<evidence type="ECO:0000313" key="15">
    <source>
        <dbReference type="Proteomes" id="UP000007322"/>
    </source>
</evidence>
<dbReference type="InterPro" id="IPR002937">
    <property type="entry name" value="Amino_oxidase"/>
</dbReference>
<dbReference type="KEGG" id="mtm:MYCTH_2294760"/>
<keyword evidence="7" id="KW-0274">FAD</keyword>
<comment type="similarity">
    <text evidence="4">Belongs to the protoporphyrinogen/coproporphyrinogen oxidase family. Protoporphyrinogen oxidase subfamily.</text>
</comment>
<sequence length="702" mass="77567">MYATSLRCTARNPGGNGAKCGPLRTCRRFLSAHVANARRPLRSTPPPHHNLRPPAPTTTPALPSSSSPSSSPLSSPSSSPLRPAIPPRSRSQQRRHYAVGNKQHPPQTIAVLGGGLTGLTTAWYLTRLLPEAKITIYEANKRLGGWIETEKAEVKTPDGKVGTVHFERAARMIKPQSAPARVPKWDDLVFYDLVTKLNLTDQLVHAKQDEEAVSGFIYYPDHLVPLPKVTIRLSDPLGALRQLANLAALLFEPLFRDLIPAVLNIFRTRKDPFRMDLFRGRRDMSVGDYYAYRLGSPALVDKLMSAMVHGITGGDVWKLSMGSGFLADQLVPTDDEPITNVPVRSVDYEMMLQLARDKAVFDLASQHLDTSALWFRDGFSTLTNALADALEKNPNVTFVTGQFVTRVEYIEKADKVGVHITRSLMEEPALYDKVVSTIFAKKLYKITDKLLPSLLPTTAVSIMLVNIWYPVPRINFPYNGFGYLVPQALPFEQNPECVLGVIFDSDRESPLPTPSDPDPAPRGADTVQGTKLTVMMGGHYYTDWPLHVTANTFRAKKAALAAVERHLRLPPELTEQAHASAKLCRDCIPQPLVGHARRMRAAHSELEWTFKGRLAVVGQSYQNPGVLNMLRAARDVAVQIAGREEGAAAEWSVGDTGLERFTRQPKYLSLQRHMLPLRYGSGAFVDESGQVRLREGALGTGG</sequence>
<dbReference type="SUPFAM" id="SSF54373">
    <property type="entry name" value="FAD-linked reductases, C-terminal domain"/>
    <property type="match status" value="1"/>
</dbReference>
<dbReference type="EC" id="1.3.3.4" evidence="5"/>
<dbReference type="eggNOG" id="KOG1276">
    <property type="taxonomic scope" value="Eukaryota"/>
</dbReference>
<evidence type="ECO:0000313" key="14">
    <source>
        <dbReference type="EMBL" id="AEO53437.1"/>
    </source>
</evidence>
<protein>
    <recommendedName>
        <fullName evidence="5">protoporphyrinogen oxidase</fullName>
        <ecNumber evidence="5">1.3.3.4</ecNumber>
    </recommendedName>
</protein>
<feature type="domain" description="Amine oxidase" evidence="13">
    <location>
        <begin position="116"/>
        <end position="459"/>
    </location>
</feature>
<feature type="region of interest" description="Disordered" evidence="12">
    <location>
        <begin position="37"/>
        <end position="107"/>
    </location>
</feature>
<dbReference type="GO" id="GO:0006782">
    <property type="term" value="P:protoporphyrinogen IX biosynthetic process"/>
    <property type="evidence" value="ECO:0007669"/>
    <property type="project" value="UniProtKB-UniPathway"/>
</dbReference>
<dbReference type="FunCoup" id="G2Q2L8">
    <property type="interactions" value="485"/>
</dbReference>
<gene>
    <name evidence="14" type="ORF">MYCTH_2294760</name>
</gene>
<dbReference type="Proteomes" id="UP000007322">
    <property type="component" value="Chromosome 1"/>
</dbReference>
<dbReference type="NCBIfam" id="TIGR00562">
    <property type="entry name" value="proto_IX_ox"/>
    <property type="match status" value="1"/>
</dbReference>
<keyword evidence="15" id="KW-1185">Reference proteome</keyword>
<comment type="pathway">
    <text evidence="3">Porphyrin-containing compound metabolism; protoporphyrin-IX biosynthesis; protoporphyrin-IX from protoporphyrinogen-IX: step 1/1.</text>
</comment>
<dbReference type="GeneID" id="11508943"/>
<dbReference type="UniPathway" id="UPA00251">
    <property type="reaction ID" value="UER00324"/>
</dbReference>
<dbReference type="GO" id="GO:0004729">
    <property type="term" value="F:oxygen-dependent protoporphyrinogen oxidase activity"/>
    <property type="evidence" value="ECO:0007669"/>
    <property type="project" value="UniProtKB-EC"/>
</dbReference>
<evidence type="ECO:0000256" key="1">
    <source>
        <dbReference type="ARBA" id="ARBA00001974"/>
    </source>
</evidence>